<evidence type="ECO:0000256" key="1">
    <source>
        <dbReference type="SAM" id="MobiDB-lite"/>
    </source>
</evidence>
<protein>
    <submittedName>
        <fullName evidence="2">Uncharacterized protein</fullName>
    </submittedName>
</protein>
<evidence type="ECO:0000313" key="2">
    <source>
        <dbReference type="EMBL" id="KAE9231333.1"/>
    </source>
</evidence>
<proteinExistence type="predicted"/>
<dbReference type="AlphaFoldDB" id="A0A6A3Z712"/>
<accession>A0A6A3Z712</accession>
<dbReference type="EMBL" id="QXGB01000090">
    <property type="protein sequence ID" value="KAE9231333.1"/>
    <property type="molecule type" value="Genomic_DNA"/>
</dbReference>
<comment type="caution">
    <text evidence="2">The sequence shown here is derived from an EMBL/GenBank/DDBJ whole genome shotgun (WGS) entry which is preliminary data.</text>
</comment>
<evidence type="ECO:0000313" key="3">
    <source>
        <dbReference type="Proteomes" id="UP000433483"/>
    </source>
</evidence>
<keyword evidence="3" id="KW-1185">Reference proteome</keyword>
<organism evidence="2 3">
    <name type="scientific">Phytophthora fragariae</name>
    <dbReference type="NCBI Taxonomy" id="53985"/>
    <lineage>
        <taxon>Eukaryota</taxon>
        <taxon>Sar</taxon>
        <taxon>Stramenopiles</taxon>
        <taxon>Oomycota</taxon>
        <taxon>Peronosporomycetes</taxon>
        <taxon>Peronosporales</taxon>
        <taxon>Peronosporaceae</taxon>
        <taxon>Phytophthora</taxon>
    </lineage>
</organism>
<dbReference type="Proteomes" id="UP000433483">
    <property type="component" value="Unassembled WGS sequence"/>
</dbReference>
<feature type="region of interest" description="Disordered" evidence="1">
    <location>
        <begin position="1"/>
        <end position="47"/>
    </location>
</feature>
<reference evidence="2 3" key="1">
    <citation type="submission" date="2018-08" db="EMBL/GenBank/DDBJ databases">
        <title>Genomic investigation of the strawberry pathogen Phytophthora fragariae indicates pathogenicity is determined by transcriptional variation in three key races.</title>
        <authorList>
            <person name="Adams T.M."/>
            <person name="Armitage A.D."/>
            <person name="Sobczyk M.K."/>
            <person name="Bates H.J."/>
            <person name="Dunwell J.M."/>
            <person name="Nellist C.F."/>
            <person name="Harrison R.J."/>
        </authorList>
    </citation>
    <scope>NUCLEOTIDE SEQUENCE [LARGE SCALE GENOMIC DNA]</scope>
    <source>
        <strain evidence="2 3">NOV-27</strain>
    </source>
</reference>
<sequence length="76" mass="8187">MELIEAHQHQNKERRRKGRECQPTTAVRCSSAATAQTPPPPDSAGTCGGADFEQLGCGTPTTQRARAIGHVRWCGL</sequence>
<name>A0A6A3Z712_9STRA</name>
<feature type="compositionally biased region" description="Basic and acidic residues" evidence="1">
    <location>
        <begin position="1"/>
        <end position="11"/>
    </location>
</feature>
<gene>
    <name evidence="2" type="ORF">PF005_g3120</name>
</gene>